<evidence type="ECO:0000313" key="1">
    <source>
        <dbReference type="EMBL" id="JAH02439.1"/>
    </source>
</evidence>
<reference evidence="1" key="2">
    <citation type="journal article" date="2015" name="Fish Shellfish Immunol.">
        <title>Early steps in the European eel (Anguilla anguilla)-Vibrio vulnificus interaction in the gills: Role of the RtxA13 toxin.</title>
        <authorList>
            <person name="Callol A."/>
            <person name="Pajuelo D."/>
            <person name="Ebbesson L."/>
            <person name="Teles M."/>
            <person name="MacKenzie S."/>
            <person name="Amaro C."/>
        </authorList>
    </citation>
    <scope>NUCLEOTIDE SEQUENCE</scope>
</reference>
<accession>A0A0E9PD45</accession>
<proteinExistence type="predicted"/>
<sequence>MDHIFPTRHKFD</sequence>
<reference evidence="1" key="1">
    <citation type="submission" date="2014-11" db="EMBL/GenBank/DDBJ databases">
        <authorList>
            <person name="Amaro Gonzalez C."/>
        </authorList>
    </citation>
    <scope>NUCLEOTIDE SEQUENCE</scope>
</reference>
<dbReference type="EMBL" id="GBXM01106138">
    <property type="protein sequence ID" value="JAH02439.1"/>
    <property type="molecule type" value="Transcribed_RNA"/>
</dbReference>
<organism evidence="1">
    <name type="scientific">Anguilla anguilla</name>
    <name type="common">European freshwater eel</name>
    <name type="synonym">Muraena anguilla</name>
    <dbReference type="NCBI Taxonomy" id="7936"/>
    <lineage>
        <taxon>Eukaryota</taxon>
        <taxon>Metazoa</taxon>
        <taxon>Chordata</taxon>
        <taxon>Craniata</taxon>
        <taxon>Vertebrata</taxon>
        <taxon>Euteleostomi</taxon>
        <taxon>Actinopterygii</taxon>
        <taxon>Neopterygii</taxon>
        <taxon>Teleostei</taxon>
        <taxon>Anguilliformes</taxon>
        <taxon>Anguillidae</taxon>
        <taxon>Anguilla</taxon>
    </lineage>
</organism>
<protein>
    <submittedName>
        <fullName evidence="1">Uncharacterized protein</fullName>
    </submittedName>
</protein>
<name>A0A0E9PD45_ANGAN</name>